<evidence type="ECO:0000313" key="2">
    <source>
        <dbReference type="Proteomes" id="UP001168972"/>
    </source>
</evidence>
<dbReference type="AlphaFoldDB" id="A0AA39C8S3"/>
<sequence>MIIINEETNAELANVHLKLTKRSLANENLPIWIMNGPINTHDLSDKNRNDLIRDHEIMKNVGEFWTYQEPETSSALVYFHERREFYGMIDTTITIKGLEVKFINPTSETRVKLNTHGVTNNPYHVDHSSVKTNNNNPHDKIGVNSASNVLRTYQSHVYDGYPEILVVVTWNMVEYIIAGATCTETDLHTSIVAYVITLFNGVDMLFSKFHETKIQINIAGIIIGKEKESFSFLDECLTDITDSNGSITKKLIGTCAMSRFKLFLRGRGRQISRESYDMIVLLTGNDIIDVINPTNQDMNVPNQRAFKGLADMQKNLYEERRKSLNNNIAAIVNGKGYFESYPSIAHELGHTSPNCCAFINKPGSLLPPGRYQMLTADEQCQCYGFASTKKFTEIPDNFCKSQLQCKTENGDDEFVDTIIPMYGTPCQSNKVCSKNDCQTIEIFGYSDSGN</sequence>
<dbReference type="SUPFAM" id="SSF55486">
    <property type="entry name" value="Metalloproteases ('zincins'), catalytic domain"/>
    <property type="match status" value="1"/>
</dbReference>
<evidence type="ECO:0000313" key="1">
    <source>
        <dbReference type="EMBL" id="KAK0159822.1"/>
    </source>
</evidence>
<organism evidence="1 2">
    <name type="scientific">Microctonus hyperodae</name>
    <name type="common">Parasitoid wasp</name>
    <dbReference type="NCBI Taxonomy" id="165561"/>
    <lineage>
        <taxon>Eukaryota</taxon>
        <taxon>Metazoa</taxon>
        <taxon>Ecdysozoa</taxon>
        <taxon>Arthropoda</taxon>
        <taxon>Hexapoda</taxon>
        <taxon>Insecta</taxon>
        <taxon>Pterygota</taxon>
        <taxon>Neoptera</taxon>
        <taxon>Endopterygota</taxon>
        <taxon>Hymenoptera</taxon>
        <taxon>Apocrita</taxon>
        <taxon>Ichneumonoidea</taxon>
        <taxon>Braconidae</taxon>
        <taxon>Euphorinae</taxon>
        <taxon>Microctonus</taxon>
    </lineage>
</organism>
<dbReference type="Gene3D" id="3.40.390.10">
    <property type="entry name" value="Collagenase (Catalytic Domain)"/>
    <property type="match status" value="1"/>
</dbReference>
<dbReference type="Gene3D" id="3.40.1620.60">
    <property type="match status" value="1"/>
</dbReference>
<proteinExistence type="predicted"/>
<gene>
    <name evidence="1" type="ORF">PV327_010894</name>
</gene>
<protein>
    <submittedName>
        <fullName evidence="1">Uncharacterized protein</fullName>
    </submittedName>
</protein>
<dbReference type="Proteomes" id="UP001168972">
    <property type="component" value="Unassembled WGS sequence"/>
</dbReference>
<keyword evidence="2" id="KW-1185">Reference proteome</keyword>
<dbReference type="EMBL" id="JAQQBR010001836">
    <property type="protein sequence ID" value="KAK0159822.1"/>
    <property type="molecule type" value="Genomic_DNA"/>
</dbReference>
<reference evidence="1" key="1">
    <citation type="journal article" date="2023" name="bioRxiv">
        <title>Scaffold-level genome assemblies of two parasitoid biocontrol wasps reveal the parthenogenesis mechanism and an associated novel virus.</title>
        <authorList>
            <person name="Inwood S."/>
            <person name="Skelly J."/>
            <person name="Guhlin J."/>
            <person name="Harrop T."/>
            <person name="Goldson S."/>
            <person name="Dearden P."/>
        </authorList>
    </citation>
    <scope>NUCLEOTIDE SEQUENCE</scope>
    <source>
        <strain evidence="1">Lincoln</strain>
        <tissue evidence="1">Whole body</tissue>
    </source>
</reference>
<reference evidence="1" key="2">
    <citation type="submission" date="2023-03" db="EMBL/GenBank/DDBJ databases">
        <authorList>
            <person name="Inwood S.N."/>
            <person name="Skelly J.G."/>
            <person name="Guhlin J."/>
            <person name="Harrop T.W.R."/>
            <person name="Goldson S.G."/>
            <person name="Dearden P.K."/>
        </authorList>
    </citation>
    <scope>NUCLEOTIDE SEQUENCE</scope>
    <source>
        <strain evidence="1">Lincoln</strain>
        <tissue evidence="1">Whole body</tissue>
    </source>
</reference>
<name>A0AA39C8S3_MICHY</name>
<dbReference type="InterPro" id="IPR024079">
    <property type="entry name" value="MetalloPept_cat_dom_sf"/>
</dbReference>
<accession>A0AA39C8S3</accession>
<comment type="caution">
    <text evidence="1">The sequence shown here is derived from an EMBL/GenBank/DDBJ whole genome shotgun (WGS) entry which is preliminary data.</text>
</comment>
<dbReference type="GO" id="GO:0008237">
    <property type="term" value="F:metallopeptidase activity"/>
    <property type="evidence" value="ECO:0007669"/>
    <property type="project" value="InterPro"/>
</dbReference>